<dbReference type="InterPro" id="IPR051205">
    <property type="entry name" value="UbiH/COQ6_monooxygenase"/>
</dbReference>
<keyword evidence="10 11" id="KW-0472">Membrane</keyword>
<comment type="caution">
    <text evidence="14">The sequence shown here is derived from an EMBL/GenBank/DDBJ whole genome shotgun (WGS) entry which is preliminary data.</text>
</comment>
<keyword evidence="9 11" id="KW-0496">Mitochondrion</keyword>
<dbReference type="InterPro" id="IPR000689">
    <property type="entry name" value="UbQ_mOase_COQ6"/>
</dbReference>
<dbReference type="InterPro" id="IPR002938">
    <property type="entry name" value="FAD-bd"/>
</dbReference>
<feature type="domain" description="FAD-binding" evidence="13">
    <location>
        <begin position="89"/>
        <end position="332"/>
    </location>
</feature>
<dbReference type="HAMAP" id="MF_03193">
    <property type="entry name" value="COQ6_monooxygenase"/>
    <property type="match status" value="1"/>
</dbReference>
<evidence type="ECO:0000256" key="12">
    <source>
        <dbReference type="SAM" id="MobiDB-lite"/>
    </source>
</evidence>
<evidence type="ECO:0000313" key="15">
    <source>
        <dbReference type="Proteomes" id="UP000279259"/>
    </source>
</evidence>
<dbReference type="FunFam" id="3.50.50.60:FF:000363">
    <property type="entry name" value="Ubiquinone biosynthesis monooxygenase COQ6, mitochondrial"/>
    <property type="match status" value="1"/>
</dbReference>
<evidence type="ECO:0000256" key="11">
    <source>
        <dbReference type="HAMAP-Rule" id="MF_03193"/>
    </source>
</evidence>
<keyword evidence="14" id="KW-0830">Ubiquinone</keyword>
<reference evidence="14 15" key="1">
    <citation type="submission" date="2018-11" db="EMBL/GenBank/DDBJ databases">
        <title>Genome sequence of Saitozyma podzolica DSM 27192.</title>
        <authorList>
            <person name="Aliyu H."/>
            <person name="Gorte O."/>
            <person name="Ochsenreither K."/>
        </authorList>
    </citation>
    <scope>NUCLEOTIDE SEQUENCE [LARGE SCALE GENOMIC DNA]</scope>
    <source>
        <strain evidence="14 15">DSM 27192</strain>
    </source>
</reference>
<evidence type="ECO:0000256" key="6">
    <source>
        <dbReference type="ARBA" id="ARBA00022827"/>
    </source>
</evidence>
<evidence type="ECO:0000256" key="7">
    <source>
        <dbReference type="ARBA" id="ARBA00023002"/>
    </source>
</evidence>
<dbReference type="GO" id="GO:0120538">
    <property type="term" value="F:2-methoxy-6-polyprenolphenol 4-hydroxylase activity"/>
    <property type="evidence" value="ECO:0007669"/>
    <property type="project" value="UniProtKB-EC"/>
</dbReference>
<dbReference type="EMBL" id="RSCD01000007">
    <property type="protein sequence ID" value="RSH91841.1"/>
    <property type="molecule type" value="Genomic_DNA"/>
</dbReference>
<evidence type="ECO:0000256" key="9">
    <source>
        <dbReference type="ARBA" id="ARBA00023128"/>
    </source>
</evidence>
<dbReference type="PROSITE" id="PS01304">
    <property type="entry name" value="UBIH"/>
    <property type="match status" value="1"/>
</dbReference>
<dbReference type="GO" id="GO:0031314">
    <property type="term" value="C:extrinsic component of mitochondrial inner membrane"/>
    <property type="evidence" value="ECO:0007669"/>
    <property type="project" value="UniProtKB-UniRule"/>
</dbReference>
<dbReference type="EC" id="1.14.15.45" evidence="11"/>
<dbReference type="NCBIfam" id="TIGR01988">
    <property type="entry name" value="Ubi-OHases"/>
    <property type="match status" value="1"/>
</dbReference>
<dbReference type="Gene3D" id="3.50.50.60">
    <property type="entry name" value="FAD/NAD(P)-binding domain"/>
    <property type="match status" value="2"/>
</dbReference>
<evidence type="ECO:0000256" key="8">
    <source>
        <dbReference type="ARBA" id="ARBA00023033"/>
    </source>
</evidence>
<dbReference type="PANTHER" id="PTHR43876">
    <property type="entry name" value="UBIQUINONE BIOSYNTHESIS MONOOXYGENASE COQ6, MITOCHONDRIAL"/>
    <property type="match status" value="1"/>
</dbReference>
<dbReference type="GO" id="GO:0071949">
    <property type="term" value="F:FAD binding"/>
    <property type="evidence" value="ECO:0007669"/>
    <property type="project" value="InterPro"/>
</dbReference>
<evidence type="ECO:0000256" key="4">
    <source>
        <dbReference type="ARBA" id="ARBA00022688"/>
    </source>
</evidence>
<name>A0A427YLC2_9TREE</name>
<evidence type="ECO:0000259" key="13">
    <source>
        <dbReference type="Pfam" id="PF01494"/>
    </source>
</evidence>
<feature type="domain" description="FAD-binding" evidence="13">
    <location>
        <begin position="411"/>
        <end position="460"/>
    </location>
</feature>
<dbReference type="InterPro" id="IPR010971">
    <property type="entry name" value="UbiH/COQ6"/>
</dbReference>
<comment type="function">
    <text evidence="11">FAD-dependent monooxygenase required for two non-consecutive steps during ubiquinone biosynthesis. Required for the C5-ring hydroxylation during ubiquinone biosynthesis by catalyzing the hydroxylation of 4-hydroxy-3-(all-trans-polyprenyl)benzoic acid to 3,4-dihydroxy-5-(all-trans-polyprenyl)benzoic acid. Also acts downstream of coq4, for the C1-hydroxylation during ubiquinone biosynthesis by catalyzing the hydroxylation of 2-methoxy-6-(all-trans-polyprenyl)phenol to 2-methoxy-6-(all-trans-polyprenyl)benzene-1,4-diol. The electrons required for the hydroxylation reaction are funneled indirectly to coq6 from NADPH via a ferredoxin/ferredoxin reductase system.</text>
</comment>
<dbReference type="Pfam" id="PF01494">
    <property type="entry name" value="FAD_binding_3"/>
    <property type="match status" value="2"/>
</dbReference>
<dbReference type="UniPathway" id="UPA00232"/>
<feature type="compositionally biased region" description="Low complexity" evidence="12">
    <location>
        <begin position="71"/>
        <end position="82"/>
    </location>
</feature>
<dbReference type="GO" id="GO:0106364">
    <property type="term" value="F:4-hydroxy-3-all-trans-polyprenylbenzoate oxygenase activity"/>
    <property type="evidence" value="ECO:0007669"/>
    <property type="project" value="UniProtKB-EC"/>
</dbReference>
<evidence type="ECO:0000313" key="14">
    <source>
        <dbReference type="EMBL" id="RSH91841.1"/>
    </source>
</evidence>
<keyword evidence="3 11" id="KW-0285">Flavoprotein</keyword>
<keyword evidence="15" id="KW-1185">Reference proteome</keyword>
<comment type="catalytic activity">
    <reaction evidence="11">
        <text>a 4-hydroxy-3-(all-trans-polyprenyl)benzoate + 2 reduced [2Fe-2S]-[ferredoxin] + O2 + 2 H(+) = a 3,4-dihydroxy-5-(all-trans-polyprenyl)benzoate + 2 oxidized [2Fe-2S]-[ferredoxin] + H2O</text>
        <dbReference type="Rhea" id="RHEA:81195"/>
        <dbReference type="Rhea" id="RHEA-COMP:9514"/>
        <dbReference type="Rhea" id="RHEA-COMP:10000"/>
        <dbReference type="Rhea" id="RHEA-COMP:10001"/>
        <dbReference type="Rhea" id="RHEA-COMP:10930"/>
        <dbReference type="ChEBI" id="CHEBI:15377"/>
        <dbReference type="ChEBI" id="CHEBI:15378"/>
        <dbReference type="ChEBI" id="CHEBI:15379"/>
        <dbReference type="ChEBI" id="CHEBI:33737"/>
        <dbReference type="ChEBI" id="CHEBI:33738"/>
        <dbReference type="ChEBI" id="CHEBI:64694"/>
        <dbReference type="ChEBI" id="CHEBI:78396"/>
        <dbReference type="EC" id="1.14.15.45"/>
    </reaction>
</comment>
<comment type="subcellular location">
    <subcellularLocation>
        <location evidence="11">Mitochondrion inner membrane</location>
        <topology evidence="11">Peripheral membrane protein</topology>
        <orientation evidence="11">Matrix side</orientation>
    </subcellularLocation>
</comment>
<dbReference type="InterPro" id="IPR018168">
    <property type="entry name" value="Ubi_Hdrlase_CS"/>
</dbReference>
<dbReference type="GO" id="GO:0016712">
    <property type="term" value="F:oxidoreductase activity, acting on paired donors, with incorporation or reduction of molecular oxygen, reduced flavin or flavoprotein as one donor, and incorporation of one atom of oxygen"/>
    <property type="evidence" value="ECO:0007669"/>
    <property type="project" value="UniProtKB-UniRule"/>
</dbReference>
<evidence type="ECO:0000256" key="5">
    <source>
        <dbReference type="ARBA" id="ARBA00022792"/>
    </source>
</evidence>
<dbReference type="SUPFAM" id="SSF51905">
    <property type="entry name" value="FAD/NAD(P)-binding domain"/>
    <property type="match status" value="1"/>
</dbReference>
<dbReference type="AlphaFoldDB" id="A0A427YLC2"/>
<dbReference type="PRINTS" id="PR00420">
    <property type="entry name" value="RNGMNOXGNASE"/>
</dbReference>
<comment type="pathway">
    <text evidence="11">Cofactor biosynthesis; ubiquinone biosynthesis.</text>
</comment>
<feature type="region of interest" description="Disordered" evidence="12">
    <location>
        <begin position="52"/>
        <end position="82"/>
    </location>
</feature>
<keyword evidence="6 11" id="KW-0274">FAD</keyword>
<dbReference type="InterPro" id="IPR036188">
    <property type="entry name" value="FAD/NAD-bd_sf"/>
</dbReference>
<comment type="subunit">
    <text evidence="11">Component of a multi-subunit COQ enzyme complex, composed of at least COQ3, COQ4, COQ5, COQ6, COQ7 and COQ9.</text>
</comment>
<evidence type="ECO:0000256" key="3">
    <source>
        <dbReference type="ARBA" id="ARBA00022630"/>
    </source>
</evidence>
<feature type="compositionally biased region" description="Polar residues" evidence="12">
    <location>
        <begin position="54"/>
        <end position="70"/>
    </location>
</feature>
<dbReference type="STRING" id="1890683.A0A427YLC2"/>
<dbReference type="Proteomes" id="UP000279259">
    <property type="component" value="Unassembled WGS sequence"/>
</dbReference>
<dbReference type="EC" id="1.14.15.46" evidence="11"/>
<feature type="region of interest" description="Disordered" evidence="12">
    <location>
        <begin position="1"/>
        <end position="31"/>
    </location>
</feature>
<keyword evidence="5 11" id="KW-0999">Mitochondrion inner membrane</keyword>
<organism evidence="14 15">
    <name type="scientific">Saitozyma podzolica</name>
    <dbReference type="NCBI Taxonomy" id="1890683"/>
    <lineage>
        <taxon>Eukaryota</taxon>
        <taxon>Fungi</taxon>
        <taxon>Dikarya</taxon>
        <taxon>Basidiomycota</taxon>
        <taxon>Agaricomycotina</taxon>
        <taxon>Tremellomycetes</taxon>
        <taxon>Tremellales</taxon>
        <taxon>Trimorphomycetaceae</taxon>
        <taxon>Saitozyma</taxon>
    </lineage>
</organism>
<dbReference type="OrthoDB" id="683240at2759"/>
<sequence length="613" mass="65769">MKSARQLHAARSLSRLGESSASRGPLLGGTAALRSTAPAGLLRTTPTRERLAQRHSTALSLQRSYATQTTSSPAESSSSIPDISPEDAYDIVIIGGANAGLALACALLAKPTLKETARILLIEGGSLERVRTWTGEGPWENRVSSLTAENVAWLDSIGVWQNIVDKRSCPVEEMISVWANPSPDSTPSIHFPPLGRPMARMTENTNLQHALLKRIDQVGGETLTIRENSRVSEMQLGPGGRWVGLRIGEDAWVRGSVVVGADGPNSPVRHFSGIDSYGHGYETHAVVATLEHDAPTVYPNNTAFQRFLPTGPLAFLPLSPTASTMVWSTRPDHAAAYKRLSPEALTVMVNAGFSLQEQPLGLLNAQVLGADASGTPLTAEDISAILHNLPMPPVTTEPVVLPQRVRSIPAKSIASFPLRLSHAEEYLGERTVLVGDAAHTIHPLAGQGLNMGLADVRVLADVWESARQTGGDLGSLTSMADYPRIRYPANHLMLSTTDKLHYIFRNRVGPINWVRGVGMDVINELGPIKKVLMGGAGAGAGMGQKRRTEKEREFGRAYAEDRLDGRAGGWPNAVADGMERWRSLKGALSMAAGMAGDVARNGLRRAADALEKR</sequence>
<comment type="cofactor">
    <cofactor evidence="1 11">
        <name>FAD</name>
        <dbReference type="ChEBI" id="CHEBI:57692"/>
    </cofactor>
</comment>
<evidence type="ECO:0000256" key="2">
    <source>
        <dbReference type="ARBA" id="ARBA00005349"/>
    </source>
</evidence>
<protein>
    <recommendedName>
        <fullName evidence="11">Ubiquinone biosynthesis monooxygenase COQ6, mitochondrial</fullName>
        <ecNumber evidence="11">1.14.15.45</ecNumber>
    </recommendedName>
    <alternativeName>
        <fullName evidence="11">2-methoxy-6-polyprenolphenol 4-hydroxylase</fullName>
        <ecNumber evidence="11">1.14.15.46</ecNumber>
    </alternativeName>
</protein>
<comment type="catalytic activity">
    <reaction evidence="11">
        <text>a 2-methoxy-6-(all-trans-polyprenyl)phenol + 2 reduced [2Fe-2S]-[ferredoxin] + O2 + 2 H(+) = a 2-methoxy-6-(all-trans-polyprenyl)benzene-1,4-diol + 2 oxidized [2Fe-2S]-[ferredoxin] + H2O</text>
        <dbReference type="Rhea" id="RHEA:81183"/>
        <dbReference type="Rhea" id="RHEA-COMP:9551"/>
        <dbReference type="Rhea" id="RHEA-COMP:10000"/>
        <dbReference type="Rhea" id="RHEA-COMP:10001"/>
        <dbReference type="Rhea" id="RHEA-COMP:10858"/>
        <dbReference type="ChEBI" id="CHEBI:15377"/>
        <dbReference type="ChEBI" id="CHEBI:15378"/>
        <dbReference type="ChEBI" id="CHEBI:15379"/>
        <dbReference type="ChEBI" id="CHEBI:33737"/>
        <dbReference type="ChEBI" id="CHEBI:33738"/>
        <dbReference type="ChEBI" id="CHEBI:62731"/>
        <dbReference type="ChEBI" id="CHEBI:84166"/>
        <dbReference type="EC" id="1.14.15.46"/>
    </reaction>
</comment>
<evidence type="ECO:0000256" key="10">
    <source>
        <dbReference type="ARBA" id="ARBA00023136"/>
    </source>
</evidence>
<proteinExistence type="inferred from homology"/>
<gene>
    <name evidence="11 14" type="primary">COQ6</name>
    <name evidence="14" type="ORF">EHS25_009211</name>
</gene>
<dbReference type="PANTHER" id="PTHR43876:SF7">
    <property type="entry name" value="UBIQUINONE BIOSYNTHESIS MONOOXYGENASE COQ6, MITOCHONDRIAL"/>
    <property type="match status" value="1"/>
</dbReference>
<evidence type="ECO:0000256" key="1">
    <source>
        <dbReference type="ARBA" id="ARBA00001974"/>
    </source>
</evidence>
<comment type="similarity">
    <text evidence="2 11">Belongs to the UbiH/COQ6 family.</text>
</comment>
<keyword evidence="7 11" id="KW-0560">Oxidoreductase</keyword>
<keyword evidence="4 11" id="KW-0831">Ubiquinone biosynthesis</keyword>
<accession>A0A427YLC2</accession>
<keyword evidence="8 11" id="KW-0503">Monooxygenase</keyword>